<dbReference type="AlphaFoldDB" id="A0A1J4JTG1"/>
<keyword evidence="10" id="KW-1185">Reference proteome</keyword>
<dbReference type="InterPro" id="IPR050164">
    <property type="entry name" value="Peptidase_C19"/>
</dbReference>
<dbReference type="OrthoDB" id="289038at2759"/>
<name>A0A1J4JTG1_9EUKA</name>
<accession>A0A1J4JTG1</accession>
<dbReference type="VEuPathDB" id="TrichDB:TRFO_31374"/>
<dbReference type="Pfam" id="PF00443">
    <property type="entry name" value="UCH"/>
    <property type="match status" value="1"/>
</dbReference>
<evidence type="ECO:0000256" key="7">
    <source>
        <dbReference type="ARBA" id="ARBA00022807"/>
    </source>
</evidence>
<evidence type="ECO:0000259" key="8">
    <source>
        <dbReference type="PROSITE" id="PS50235"/>
    </source>
</evidence>
<dbReference type="PROSITE" id="PS00972">
    <property type="entry name" value="USP_1"/>
    <property type="match status" value="1"/>
</dbReference>
<dbReference type="PROSITE" id="PS50235">
    <property type="entry name" value="USP_3"/>
    <property type="match status" value="1"/>
</dbReference>
<dbReference type="InterPro" id="IPR018200">
    <property type="entry name" value="USP_CS"/>
</dbReference>
<comment type="catalytic activity">
    <reaction evidence="1">
        <text>Thiol-dependent hydrolysis of ester, thioester, amide, peptide and isopeptide bonds formed by the C-terminal Gly of ubiquitin (a 76-residue protein attached to proteins as an intracellular targeting signal).</text>
        <dbReference type="EC" id="3.4.19.12"/>
    </reaction>
</comment>
<evidence type="ECO:0000313" key="10">
    <source>
        <dbReference type="Proteomes" id="UP000179807"/>
    </source>
</evidence>
<dbReference type="RefSeq" id="XP_068354848.1">
    <property type="nucleotide sequence ID" value="XM_068507900.1"/>
</dbReference>
<reference evidence="9" key="1">
    <citation type="submission" date="2016-10" db="EMBL/GenBank/DDBJ databases">
        <authorList>
            <person name="Benchimol M."/>
            <person name="Almeida L.G."/>
            <person name="Vasconcelos A.T."/>
            <person name="Perreira-Neves A."/>
            <person name="Rosa I.A."/>
            <person name="Tasca T."/>
            <person name="Bogo M.R."/>
            <person name="de Souza W."/>
        </authorList>
    </citation>
    <scope>NUCLEOTIDE SEQUENCE [LARGE SCALE GENOMIC DNA]</scope>
    <source>
        <strain evidence="9">K</strain>
    </source>
</reference>
<evidence type="ECO:0000256" key="4">
    <source>
        <dbReference type="ARBA" id="ARBA00022670"/>
    </source>
</evidence>
<keyword evidence="6" id="KW-0378">Hydrolase</keyword>
<proteinExistence type="inferred from homology"/>
<comment type="similarity">
    <text evidence="2">Belongs to the peptidase C19 family.</text>
</comment>
<dbReference type="GO" id="GO:0006508">
    <property type="term" value="P:proteolysis"/>
    <property type="evidence" value="ECO:0007669"/>
    <property type="project" value="UniProtKB-KW"/>
</dbReference>
<dbReference type="GO" id="GO:0031647">
    <property type="term" value="P:regulation of protein stability"/>
    <property type="evidence" value="ECO:0007669"/>
    <property type="project" value="TreeGrafter"/>
</dbReference>
<comment type="caution">
    <text evidence="9">The sequence shown here is derived from an EMBL/GenBank/DDBJ whole genome shotgun (WGS) entry which is preliminary data.</text>
</comment>
<evidence type="ECO:0000256" key="6">
    <source>
        <dbReference type="ARBA" id="ARBA00022801"/>
    </source>
</evidence>
<dbReference type="PANTHER" id="PTHR24006">
    <property type="entry name" value="UBIQUITIN CARBOXYL-TERMINAL HYDROLASE"/>
    <property type="match status" value="1"/>
</dbReference>
<dbReference type="GeneID" id="94842604"/>
<dbReference type="GO" id="GO:0004843">
    <property type="term" value="F:cysteine-type deubiquitinase activity"/>
    <property type="evidence" value="ECO:0007669"/>
    <property type="project" value="UniProtKB-EC"/>
</dbReference>
<evidence type="ECO:0000256" key="1">
    <source>
        <dbReference type="ARBA" id="ARBA00000707"/>
    </source>
</evidence>
<dbReference type="GO" id="GO:0016579">
    <property type="term" value="P:protein deubiquitination"/>
    <property type="evidence" value="ECO:0007669"/>
    <property type="project" value="InterPro"/>
</dbReference>
<dbReference type="PROSITE" id="PS00973">
    <property type="entry name" value="USP_2"/>
    <property type="match status" value="1"/>
</dbReference>
<feature type="domain" description="USP" evidence="8">
    <location>
        <begin position="194"/>
        <end position="500"/>
    </location>
</feature>
<dbReference type="SUPFAM" id="SSF54001">
    <property type="entry name" value="Cysteine proteinases"/>
    <property type="match status" value="1"/>
</dbReference>
<keyword evidence="5" id="KW-0833">Ubl conjugation pathway</keyword>
<dbReference type="EMBL" id="MLAK01000898">
    <property type="protein sequence ID" value="OHT01712.1"/>
    <property type="molecule type" value="Genomic_DNA"/>
</dbReference>
<keyword evidence="4" id="KW-0645">Protease</keyword>
<sequence>MFPQGPFMGGPFIPMGDFLVKPGNFEYEEIWEIPGWNQIYSYIVKFINTPTNAKFNVFLSKISDRCIKVAITMINCLESYPCSISLRVLNGVDPTIKLSKHLKVNFEPSSITAEVNIYALIKKAKSYFNEASGFVSNNTFKLQISISHGINATSQPKKRTSDREVEYTSGIEYVPRTRRRINDDSFSIISEKYCGILNQGSTCYMNSILQAFFHLPIFRRILFQMEVDPNQGGSSIIIWNLRQLFAAMSDKTDAVSTRTLTQSFGWEDDETQNHQQDLLEFYAMVLEMIDGKLKGTQFEGEIEKLFYGEQRSHFSCLKVPVNKVSTEAFKNILLNVKDCRSLEESLYKFTEPESISQFKTEEYGFQDAEIRTEFIKFPSVLYFQLKRIEYDVKKHKMVRINSHFEYPLSIDMSQFLADDVPKPDDMIYDLYGILVHAGDEINGHFYAYLRTDPDDDQWYLFNDSSVSFASEQQAVSNNFGGKKNEERQHYSAYILIYMKRKDLKDLFCPVSTDMIHDVVVNQSNNDESSISDDLATFNLYTDASLDPETFKFTKPTSFEVSAHASFLKLYRKVSKRLKINDIRLWYLYNNQIFAPVECVSDEHIESIISSSLFVERFNGIRNDIFSFIGFYSPLFEAPRIRLLRTINLASYYSLSQVIPFIESILDLKSGEPIIAYHQISNCELSEINIFTTLKNLMIQDGSYFIFQLAPQTDQPFHAPPLLTNTNNSEPKGKTFFDIFPEHIPSTADIYFNMINKSIKLYVKSAKRETEIISIPGFFTFRELKRLIAKIHNLDYNPGMSGDNNIILPENHLLKNDDNLSRNTDISSEYNDDIEKEMYFYKDEDISPINEEDYPRLDCVFQQNDVVFYHFTDNLEKSIRVEIIYAESPTKIHDSTTKFFNVNSYSSNLFEYMRRLRGITKSTPLRALQLVSQKRQIKSIITPSTFLRDLKNPLRVEVVPDDQREIPDDSFLIRVRKKIISEKGVEPFDSPFLVLVNHGESFLIVKERIKSIFGVSDLTFGSIYFILKLSGCNGEMISDEIILSDIANETTELIMVYPRKQPQKIGDAEGVTMYN</sequence>
<dbReference type="InterPro" id="IPR028889">
    <property type="entry name" value="USP"/>
</dbReference>
<evidence type="ECO:0000256" key="5">
    <source>
        <dbReference type="ARBA" id="ARBA00022786"/>
    </source>
</evidence>
<keyword evidence="7" id="KW-0788">Thiol protease</keyword>
<dbReference type="EC" id="3.4.19.12" evidence="3"/>
<dbReference type="Proteomes" id="UP000179807">
    <property type="component" value="Unassembled WGS sequence"/>
</dbReference>
<dbReference type="PANTHER" id="PTHR24006:SF644">
    <property type="entry name" value="UBIQUITIN CARBOXYL-TERMINAL HYDROLASE 7"/>
    <property type="match status" value="1"/>
</dbReference>
<dbReference type="InterPro" id="IPR001394">
    <property type="entry name" value="Peptidase_C19_UCH"/>
</dbReference>
<organism evidence="9 10">
    <name type="scientific">Tritrichomonas foetus</name>
    <dbReference type="NCBI Taxonomy" id="1144522"/>
    <lineage>
        <taxon>Eukaryota</taxon>
        <taxon>Metamonada</taxon>
        <taxon>Parabasalia</taxon>
        <taxon>Tritrichomonadida</taxon>
        <taxon>Tritrichomonadidae</taxon>
        <taxon>Tritrichomonas</taxon>
    </lineage>
</organism>
<dbReference type="InterPro" id="IPR029346">
    <property type="entry name" value="USP_C"/>
</dbReference>
<protein>
    <recommendedName>
        <fullName evidence="3">ubiquitinyl hydrolase 1</fullName>
        <ecNumber evidence="3">3.4.19.12</ecNumber>
    </recommendedName>
</protein>
<evidence type="ECO:0000313" key="9">
    <source>
        <dbReference type="EMBL" id="OHT01712.1"/>
    </source>
</evidence>
<dbReference type="Gene3D" id="3.90.70.10">
    <property type="entry name" value="Cysteine proteinases"/>
    <property type="match status" value="1"/>
</dbReference>
<gene>
    <name evidence="9" type="ORF">TRFO_31374</name>
</gene>
<dbReference type="InterPro" id="IPR038765">
    <property type="entry name" value="Papain-like_cys_pep_sf"/>
</dbReference>
<dbReference type="GO" id="GO:0005829">
    <property type="term" value="C:cytosol"/>
    <property type="evidence" value="ECO:0007669"/>
    <property type="project" value="TreeGrafter"/>
</dbReference>
<evidence type="ECO:0000256" key="2">
    <source>
        <dbReference type="ARBA" id="ARBA00009085"/>
    </source>
</evidence>
<evidence type="ECO:0000256" key="3">
    <source>
        <dbReference type="ARBA" id="ARBA00012759"/>
    </source>
</evidence>
<dbReference type="GO" id="GO:0005634">
    <property type="term" value="C:nucleus"/>
    <property type="evidence" value="ECO:0007669"/>
    <property type="project" value="TreeGrafter"/>
</dbReference>
<dbReference type="Pfam" id="PF14533">
    <property type="entry name" value="USP7_C2"/>
    <property type="match status" value="1"/>
</dbReference>